<dbReference type="InterPro" id="IPR036047">
    <property type="entry name" value="F-box-like_dom_sf"/>
</dbReference>
<dbReference type="PANTHER" id="PTHR20872">
    <property type="match status" value="1"/>
</dbReference>
<proteinExistence type="predicted"/>
<evidence type="ECO:0000256" key="3">
    <source>
        <dbReference type="ARBA" id="ARBA00062469"/>
    </source>
</evidence>
<organism evidence="7 8">
    <name type="scientific">Synaphobranchus kaupii</name>
    <name type="common">Kaup's arrowtooth eel</name>
    <dbReference type="NCBI Taxonomy" id="118154"/>
    <lineage>
        <taxon>Eukaryota</taxon>
        <taxon>Metazoa</taxon>
        <taxon>Chordata</taxon>
        <taxon>Craniata</taxon>
        <taxon>Vertebrata</taxon>
        <taxon>Euteleostomi</taxon>
        <taxon>Actinopterygii</taxon>
        <taxon>Neopterygii</taxon>
        <taxon>Teleostei</taxon>
        <taxon>Anguilliformes</taxon>
        <taxon>Synaphobranchidae</taxon>
        <taxon>Synaphobranchus</taxon>
    </lineage>
</organism>
<dbReference type="Pfam" id="PF12937">
    <property type="entry name" value="F-box-like"/>
    <property type="match status" value="1"/>
</dbReference>
<evidence type="ECO:0000313" key="8">
    <source>
        <dbReference type="Proteomes" id="UP001152622"/>
    </source>
</evidence>
<dbReference type="InterPro" id="IPR001810">
    <property type="entry name" value="F-box_dom"/>
</dbReference>
<accession>A0A9Q1EB74</accession>
<evidence type="ECO:0000256" key="2">
    <source>
        <dbReference type="ARBA" id="ARBA00022786"/>
    </source>
</evidence>
<name>A0A9Q1EB74_SYNKA</name>
<dbReference type="InterPro" id="IPR032675">
    <property type="entry name" value="LRR_dom_sf"/>
</dbReference>
<evidence type="ECO:0000313" key="7">
    <source>
        <dbReference type="EMBL" id="KAJ8335589.1"/>
    </source>
</evidence>
<evidence type="ECO:0000256" key="4">
    <source>
        <dbReference type="ARBA" id="ARBA00070268"/>
    </source>
</evidence>
<dbReference type="PROSITE" id="PS50181">
    <property type="entry name" value="FBOX"/>
    <property type="match status" value="1"/>
</dbReference>
<reference evidence="7" key="1">
    <citation type="journal article" date="2023" name="Science">
        <title>Genome structures resolve the early diversification of teleost fishes.</title>
        <authorList>
            <person name="Parey E."/>
            <person name="Louis A."/>
            <person name="Montfort J."/>
            <person name="Bouchez O."/>
            <person name="Roques C."/>
            <person name="Iampietro C."/>
            <person name="Lluch J."/>
            <person name="Castinel A."/>
            <person name="Donnadieu C."/>
            <person name="Desvignes T."/>
            <person name="Floi Bucao C."/>
            <person name="Jouanno E."/>
            <person name="Wen M."/>
            <person name="Mejri S."/>
            <person name="Dirks R."/>
            <person name="Jansen H."/>
            <person name="Henkel C."/>
            <person name="Chen W.J."/>
            <person name="Zahm M."/>
            <person name="Cabau C."/>
            <person name="Klopp C."/>
            <person name="Thompson A.W."/>
            <person name="Robinson-Rechavi M."/>
            <person name="Braasch I."/>
            <person name="Lecointre G."/>
            <person name="Bobe J."/>
            <person name="Postlethwait J.H."/>
            <person name="Berthelot C."/>
            <person name="Roest Crollius H."/>
            <person name="Guiguen Y."/>
        </authorList>
    </citation>
    <scope>NUCLEOTIDE SEQUENCE</scope>
    <source>
        <strain evidence="7">WJC10195</strain>
    </source>
</reference>
<dbReference type="AlphaFoldDB" id="A0A9Q1EB74"/>
<dbReference type="EMBL" id="JAINUF010000020">
    <property type="protein sequence ID" value="KAJ8335589.1"/>
    <property type="molecule type" value="Genomic_DNA"/>
</dbReference>
<dbReference type="Proteomes" id="UP001152622">
    <property type="component" value="Chromosome 20"/>
</dbReference>
<keyword evidence="8" id="KW-1185">Reference proteome</keyword>
<evidence type="ECO:0000259" key="6">
    <source>
        <dbReference type="PROSITE" id="PS50181"/>
    </source>
</evidence>
<dbReference type="FunFam" id="1.20.1280.50:FF:000005">
    <property type="entry name" value="F-box/LRR-repeat protein 3 isoform X1"/>
    <property type="match status" value="1"/>
</dbReference>
<dbReference type="OrthoDB" id="3219396at2759"/>
<dbReference type="SUPFAM" id="SSF81383">
    <property type="entry name" value="F-box domain"/>
    <property type="match status" value="1"/>
</dbReference>
<keyword evidence="2" id="KW-0833">Ubl conjugation pathway</keyword>
<dbReference type="Gene3D" id="1.20.1280.50">
    <property type="match status" value="1"/>
</dbReference>
<comment type="subunit">
    <text evidence="3">Directly interacts with SKP1 and CUL1.</text>
</comment>
<comment type="function">
    <text evidence="1">Substrate-recognition component of the SCF (SKP1-CUL1-F-box protein)-type E3 ubiquitin ligase complex.</text>
</comment>
<comment type="caution">
    <text evidence="7">The sequence shown here is derived from an EMBL/GenBank/DDBJ whole genome shotgun (WGS) entry which is preliminary data.</text>
</comment>
<sequence length="374" mass="42687">MEFPEEVLAHIFSYLPLWDRYSASLVCKAWSQTMTHPFVWYYTEVRCESGAEAHGLPQFCQLLRLVRHLKISIRHTKEEAGRSMAVQALSYTMARESRLRALCVSCTGEFPLFYSGEDILQGIRSVLLNEDSGLSLREVDLREMPFTLGDSLVLNVARRSPGLRSLFINNKALVCNVTTETMREVLGLCPQLRALGAFYASLSEEVLGELLRPGRAPFSLLELYCERSDKRYVHEVSDRFWEALRRRHPSLAVNVVLNHTLPAEMFLKILQPSLPVRDLELITFTYLVTELGFVAGNYADTLERLVVQATAPSAELDSALVGVAERCGRLREVHCYCVVSQRVVDAFLERCPHLWRYTLKTTKERHPWTCTVLK</sequence>
<dbReference type="SMART" id="SM00256">
    <property type="entry name" value="FBOX"/>
    <property type="match status" value="1"/>
</dbReference>
<dbReference type="Gene3D" id="3.80.10.10">
    <property type="entry name" value="Ribonuclease Inhibitor"/>
    <property type="match status" value="1"/>
</dbReference>
<evidence type="ECO:0000256" key="1">
    <source>
        <dbReference type="ARBA" id="ARBA00003437"/>
    </source>
</evidence>
<dbReference type="FunFam" id="3.80.10.10:FF:000260">
    <property type="entry name" value="F-box/LRR-repeat protein 8"/>
    <property type="match status" value="1"/>
</dbReference>
<protein>
    <recommendedName>
        <fullName evidence="4">F-box/LRR-repeat protein 8</fullName>
    </recommendedName>
    <alternativeName>
        <fullName evidence="5">F-box and leucine-rich repeat protein 8</fullName>
    </alternativeName>
</protein>
<feature type="domain" description="F-box" evidence="6">
    <location>
        <begin position="1"/>
        <end position="43"/>
    </location>
</feature>
<dbReference type="PANTHER" id="PTHR20872:SF1">
    <property type="entry name" value="F-BOX DOMAIN-CONTAINING PROTEIN"/>
    <property type="match status" value="1"/>
</dbReference>
<gene>
    <name evidence="7" type="ORF">SKAU_G00389310</name>
</gene>
<evidence type="ECO:0000256" key="5">
    <source>
        <dbReference type="ARBA" id="ARBA00077971"/>
    </source>
</evidence>